<dbReference type="EMBL" id="ARYJ01000011">
    <property type="protein sequence ID" value="KCZ86789.1"/>
    <property type="molecule type" value="Genomic_DNA"/>
</dbReference>
<name>A0A059F867_9PROT</name>
<dbReference type="PROSITE" id="PS50005">
    <property type="entry name" value="TPR"/>
    <property type="match status" value="3"/>
</dbReference>
<dbReference type="GO" id="GO:0009279">
    <property type="term" value="C:cell outer membrane"/>
    <property type="evidence" value="ECO:0007669"/>
    <property type="project" value="TreeGrafter"/>
</dbReference>
<organism evidence="5 6">
    <name type="scientific">Hyphomonas jannaschiana VP2</name>
    <dbReference type="NCBI Taxonomy" id="1280952"/>
    <lineage>
        <taxon>Bacteria</taxon>
        <taxon>Pseudomonadati</taxon>
        <taxon>Pseudomonadota</taxon>
        <taxon>Alphaproteobacteria</taxon>
        <taxon>Hyphomonadales</taxon>
        <taxon>Hyphomonadaceae</taxon>
        <taxon>Hyphomonas</taxon>
    </lineage>
</organism>
<dbReference type="Pfam" id="PF13181">
    <property type="entry name" value="TPR_8"/>
    <property type="match status" value="3"/>
</dbReference>
<keyword evidence="1" id="KW-0677">Repeat</keyword>
<dbReference type="Gene3D" id="1.25.40.10">
    <property type="entry name" value="Tetratricopeptide repeat domain"/>
    <property type="match status" value="2"/>
</dbReference>
<feature type="repeat" description="TPR" evidence="3">
    <location>
        <begin position="136"/>
        <end position="169"/>
    </location>
</feature>
<feature type="chain" id="PRO_5001571927" evidence="4">
    <location>
        <begin position="22"/>
        <end position="183"/>
    </location>
</feature>
<dbReference type="InterPro" id="IPR011990">
    <property type="entry name" value="TPR-like_helical_dom_sf"/>
</dbReference>
<protein>
    <submittedName>
        <fullName evidence="5">Uncharacterized protein</fullName>
    </submittedName>
</protein>
<accession>A0A059F867</accession>
<dbReference type="STRING" id="1280952.HJA_14349"/>
<dbReference type="SUPFAM" id="SSF48452">
    <property type="entry name" value="TPR-like"/>
    <property type="match status" value="1"/>
</dbReference>
<evidence type="ECO:0000256" key="3">
    <source>
        <dbReference type="PROSITE-ProRule" id="PRU00339"/>
    </source>
</evidence>
<feature type="repeat" description="TPR" evidence="3">
    <location>
        <begin position="101"/>
        <end position="134"/>
    </location>
</feature>
<keyword evidence="6" id="KW-1185">Reference proteome</keyword>
<dbReference type="OrthoDB" id="7594766at2"/>
<feature type="signal peptide" evidence="4">
    <location>
        <begin position="1"/>
        <end position="21"/>
    </location>
</feature>
<feature type="repeat" description="TPR" evidence="3">
    <location>
        <begin position="67"/>
        <end position="100"/>
    </location>
</feature>
<dbReference type="InterPro" id="IPR019734">
    <property type="entry name" value="TPR_rpt"/>
</dbReference>
<dbReference type="SMART" id="SM00028">
    <property type="entry name" value="TPR"/>
    <property type="match status" value="3"/>
</dbReference>
<proteinExistence type="predicted"/>
<evidence type="ECO:0000313" key="5">
    <source>
        <dbReference type="EMBL" id="KCZ86789.1"/>
    </source>
</evidence>
<dbReference type="AlphaFoldDB" id="A0A059F867"/>
<evidence type="ECO:0000256" key="4">
    <source>
        <dbReference type="SAM" id="SignalP"/>
    </source>
</evidence>
<reference evidence="5 6" key="1">
    <citation type="journal article" date="2014" name="Antonie Van Leeuwenhoek">
        <title>Hyphomonas beringensis sp. nov. and Hyphomonas chukchiensis sp. nov., isolated from surface seawater of the Bering Sea and Chukchi Sea.</title>
        <authorList>
            <person name="Li C."/>
            <person name="Lai Q."/>
            <person name="Li G."/>
            <person name="Dong C."/>
            <person name="Wang J."/>
            <person name="Liao Y."/>
            <person name="Shao Z."/>
        </authorList>
    </citation>
    <scope>NUCLEOTIDE SEQUENCE [LARGE SCALE GENOMIC DNA]</scope>
    <source>
        <strain evidence="5 6">VP2</strain>
    </source>
</reference>
<dbReference type="RefSeq" id="WP_035583520.1">
    <property type="nucleotide sequence ID" value="NZ_ARYJ01000011.1"/>
</dbReference>
<comment type="caution">
    <text evidence="5">The sequence shown here is derived from an EMBL/GenBank/DDBJ whole genome shotgun (WGS) entry which is preliminary data.</text>
</comment>
<dbReference type="PANTHER" id="PTHR44858">
    <property type="entry name" value="TETRATRICOPEPTIDE REPEAT PROTEIN 6"/>
    <property type="match status" value="1"/>
</dbReference>
<sequence length="183" mass="20065">MIRTALLAASFLAIGVPAASAQVSVIGGGIARDCYEAALYGRVSNQEGERICTKAIEAELMKMGNRAATYTNRGVLRMRSGDYDGALADYATAKNMKPEFGAIWLNEGAAYIFLKDFDSALVSLDKAIELDSEELYAAYYNRAIARENTGDLAGAYMDFQKAVELNPEFERAKWQLTRFTVSN</sequence>
<dbReference type="InterPro" id="IPR050498">
    <property type="entry name" value="Ycf3"/>
</dbReference>
<dbReference type="eggNOG" id="COG0457">
    <property type="taxonomic scope" value="Bacteria"/>
</dbReference>
<dbReference type="PATRIC" id="fig|1280952.3.peg.2870"/>
<evidence type="ECO:0000256" key="1">
    <source>
        <dbReference type="ARBA" id="ARBA00022737"/>
    </source>
</evidence>
<keyword evidence="4" id="KW-0732">Signal</keyword>
<dbReference type="Proteomes" id="UP000024816">
    <property type="component" value="Unassembled WGS sequence"/>
</dbReference>
<evidence type="ECO:0000256" key="2">
    <source>
        <dbReference type="ARBA" id="ARBA00022803"/>
    </source>
</evidence>
<evidence type="ECO:0000313" key="6">
    <source>
        <dbReference type="Proteomes" id="UP000024816"/>
    </source>
</evidence>
<dbReference type="PANTHER" id="PTHR44858:SF1">
    <property type="entry name" value="UDP-N-ACETYLGLUCOSAMINE--PEPTIDE N-ACETYLGLUCOSAMINYLTRANSFERASE SPINDLY-RELATED"/>
    <property type="match status" value="1"/>
</dbReference>
<keyword evidence="2 3" id="KW-0802">TPR repeat</keyword>
<dbReference type="GO" id="GO:0046813">
    <property type="term" value="P:receptor-mediated virion attachment to host cell"/>
    <property type="evidence" value="ECO:0007669"/>
    <property type="project" value="TreeGrafter"/>
</dbReference>
<gene>
    <name evidence="5" type="ORF">HJA_14349</name>
</gene>